<dbReference type="AlphaFoldDB" id="A0A0A9DY09"/>
<evidence type="ECO:0000313" key="2">
    <source>
        <dbReference type="EMBL" id="JAD92671.1"/>
    </source>
</evidence>
<feature type="compositionally biased region" description="Low complexity" evidence="1">
    <location>
        <begin position="56"/>
        <end position="66"/>
    </location>
</feature>
<reference evidence="2" key="2">
    <citation type="journal article" date="2015" name="Data Brief">
        <title>Shoot transcriptome of the giant reed, Arundo donax.</title>
        <authorList>
            <person name="Barrero R.A."/>
            <person name="Guerrero F.D."/>
            <person name="Moolhuijzen P."/>
            <person name="Goolsby J.A."/>
            <person name="Tidwell J."/>
            <person name="Bellgard S.E."/>
            <person name="Bellgard M.I."/>
        </authorList>
    </citation>
    <scope>NUCLEOTIDE SEQUENCE</scope>
    <source>
        <tissue evidence="2">Shoot tissue taken approximately 20 cm above the soil surface</tissue>
    </source>
</reference>
<protein>
    <submittedName>
        <fullName evidence="2">Uncharacterized protein</fullName>
    </submittedName>
</protein>
<evidence type="ECO:0000256" key="1">
    <source>
        <dbReference type="SAM" id="MobiDB-lite"/>
    </source>
</evidence>
<feature type="region of interest" description="Disordered" evidence="1">
    <location>
        <begin position="56"/>
        <end position="89"/>
    </location>
</feature>
<reference evidence="2" key="1">
    <citation type="submission" date="2014-09" db="EMBL/GenBank/DDBJ databases">
        <authorList>
            <person name="Magalhaes I.L.F."/>
            <person name="Oliveira U."/>
            <person name="Santos F.R."/>
            <person name="Vidigal T.H.D.A."/>
            <person name="Brescovit A.D."/>
            <person name="Santos A.J."/>
        </authorList>
    </citation>
    <scope>NUCLEOTIDE SEQUENCE</scope>
    <source>
        <tissue evidence="2">Shoot tissue taken approximately 20 cm above the soil surface</tissue>
    </source>
</reference>
<name>A0A0A9DY09_ARUDO</name>
<proteinExistence type="predicted"/>
<dbReference type="EMBL" id="GBRH01205224">
    <property type="protein sequence ID" value="JAD92671.1"/>
    <property type="molecule type" value="Transcribed_RNA"/>
</dbReference>
<sequence length="105" mass="11239">MARTAPHDASCSLLTTAQPFFFLLPLRVLAFLPRSPTSSLSLLAPCPPAPAMLLALPTEPESEAAAEPPPPPRCGRKGNTAARSRTRPRQAMVRSGTVSFFLEKV</sequence>
<accession>A0A0A9DY09</accession>
<organism evidence="2">
    <name type="scientific">Arundo donax</name>
    <name type="common">Giant reed</name>
    <name type="synonym">Donax arundinaceus</name>
    <dbReference type="NCBI Taxonomy" id="35708"/>
    <lineage>
        <taxon>Eukaryota</taxon>
        <taxon>Viridiplantae</taxon>
        <taxon>Streptophyta</taxon>
        <taxon>Embryophyta</taxon>
        <taxon>Tracheophyta</taxon>
        <taxon>Spermatophyta</taxon>
        <taxon>Magnoliopsida</taxon>
        <taxon>Liliopsida</taxon>
        <taxon>Poales</taxon>
        <taxon>Poaceae</taxon>
        <taxon>PACMAD clade</taxon>
        <taxon>Arundinoideae</taxon>
        <taxon>Arundineae</taxon>
        <taxon>Arundo</taxon>
    </lineage>
</organism>